<proteinExistence type="predicted"/>
<keyword evidence="8" id="KW-1185">Reference proteome</keyword>
<keyword evidence="4" id="KW-0051">Antiviral defense</keyword>
<dbReference type="InterPro" id="IPR058909">
    <property type="entry name" value="CD_NTase_C"/>
</dbReference>
<keyword evidence="3" id="KW-0547">Nucleotide-binding</keyword>
<evidence type="ECO:0000256" key="5">
    <source>
        <dbReference type="SAM" id="MobiDB-lite"/>
    </source>
</evidence>
<gene>
    <name evidence="7" type="ORF">FXF68_34470</name>
</gene>
<dbReference type="Pfam" id="PF26305">
    <property type="entry name" value="CD_NTase_C"/>
    <property type="match status" value="1"/>
</dbReference>
<dbReference type="GO" id="GO:0016740">
    <property type="term" value="F:transferase activity"/>
    <property type="evidence" value="ECO:0007669"/>
    <property type="project" value="UniProtKB-KW"/>
</dbReference>
<reference evidence="7 8" key="1">
    <citation type="submission" date="2019-08" db="EMBL/GenBank/DDBJ databases">
        <title>Actinomadura sp. nov. CYP1-5 isolated from mountain soil.</title>
        <authorList>
            <person name="Songsumanus A."/>
            <person name="Kuncharoen N."/>
            <person name="Kudo T."/>
            <person name="Yuki M."/>
            <person name="Igarashi Y."/>
            <person name="Tanasupawat S."/>
        </authorList>
    </citation>
    <scope>NUCLEOTIDE SEQUENCE [LARGE SCALE GENOMIC DNA]</scope>
    <source>
        <strain evidence="7 8">CYP1-5</strain>
    </source>
</reference>
<sequence length="301" mass="34186">MTALEDKLNRYKEPSSPTEQDKQDRAERMVRNAALDWSGFDQITLGFFPKGSYANNTNVRTDSDVDIAVLHEGLYYHDSSALKPSDKSDGAVTGFHYPGLAFRRELEKAMNDAFGSACDTTGKTAIEVAENSGRVKADVVPSFHFRKYFYDEQGKLTYHQGHKVFRTDGTTVVNYPQQQLDNGRAKNTRTRRRYKYLVRILKRLENDLVAAGKMDELPSYFMECLVYCVPDGHFNHQGETPLTDDLKAVLGYIWNRTDTGGEAQKWFEPNGIKQLFSTGQPWTMADARDLTAKAWSHLKLS</sequence>
<dbReference type="RefSeq" id="WP_148766779.1">
    <property type="nucleotide sequence ID" value="NZ_VSRQ01000008.1"/>
</dbReference>
<organism evidence="7 8">
    <name type="scientific">Actinomadura decatromicini</name>
    <dbReference type="NCBI Taxonomy" id="2604572"/>
    <lineage>
        <taxon>Bacteria</taxon>
        <taxon>Bacillati</taxon>
        <taxon>Actinomycetota</taxon>
        <taxon>Actinomycetes</taxon>
        <taxon>Streptosporangiales</taxon>
        <taxon>Thermomonosporaceae</taxon>
        <taxon>Actinomadura</taxon>
    </lineage>
</organism>
<evidence type="ECO:0000313" key="7">
    <source>
        <dbReference type="EMBL" id="TYK44566.1"/>
    </source>
</evidence>
<dbReference type="Proteomes" id="UP000323505">
    <property type="component" value="Unassembled WGS sequence"/>
</dbReference>
<comment type="caution">
    <text evidence="7">The sequence shown here is derived from an EMBL/GenBank/DDBJ whole genome shotgun (WGS) entry which is preliminary data.</text>
</comment>
<feature type="domain" description="cGAS/DncV-like nucleotidyltransferase C-terminal helical" evidence="6">
    <location>
        <begin position="181"/>
        <end position="298"/>
    </location>
</feature>
<evidence type="ECO:0000313" key="8">
    <source>
        <dbReference type="Proteomes" id="UP000323505"/>
    </source>
</evidence>
<accession>A0A5D3F9P9</accession>
<feature type="region of interest" description="Disordered" evidence="5">
    <location>
        <begin position="1"/>
        <end position="26"/>
    </location>
</feature>
<protein>
    <submittedName>
        <fullName evidence="7">Nucleotidyltransferase</fullName>
    </submittedName>
</protein>
<dbReference type="AlphaFoldDB" id="A0A5D3F9P9"/>
<evidence type="ECO:0000256" key="1">
    <source>
        <dbReference type="ARBA" id="ARBA00022679"/>
    </source>
</evidence>
<keyword evidence="2" id="KW-0548">Nucleotidyltransferase</keyword>
<keyword evidence="1 7" id="KW-0808">Transferase</keyword>
<name>A0A5D3F9P9_9ACTN</name>
<evidence type="ECO:0000256" key="2">
    <source>
        <dbReference type="ARBA" id="ARBA00022695"/>
    </source>
</evidence>
<evidence type="ECO:0000256" key="3">
    <source>
        <dbReference type="ARBA" id="ARBA00022741"/>
    </source>
</evidence>
<evidence type="ECO:0000259" key="6">
    <source>
        <dbReference type="Pfam" id="PF26305"/>
    </source>
</evidence>
<evidence type="ECO:0000256" key="4">
    <source>
        <dbReference type="ARBA" id="ARBA00023118"/>
    </source>
</evidence>
<dbReference type="EMBL" id="VSRQ01000008">
    <property type="protein sequence ID" value="TYK44566.1"/>
    <property type="molecule type" value="Genomic_DNA"/>
</dbReference>